<dbReference type="InterPro" id="IPR041739">
    <property type="entry name" value="G5K_ProB"/>
</dbReference>
<dbReference type="InterPro" id="IPR011529">
    <property type="entry name" value="Glu_5kinase"/>
</dbReference>
<sequence length="373" mass="40076">MKRSELKDRRHWVVKIGSGVLLRDKVHVDRPTFVNLVLDIVSLVELGHRVTVVSSGAVALGRQVASEQRKDLPSLQAYAALGQARLIQMFDLEFAQYGKRAAQILLGRGDIDRRESFLNARMALEAVDEFGAIPVINENDTVATEGLRFDDNDHLAAITCGLVQADLLVILSDVEGVLEVSDGPSGRVFGARISTIGVEDETLRGIAGPSVSGHGKGGMNSKVSSARHAARFGVPTVIAGGKSPRILQTIRRGEDAGTLLVPTQEHLQGKKIWIGAAAVSVGKISCDLGACRALIERGASLLPKGILRVDGEWDIGSVVDVCDPEGKVFARGLCSYSASDLRKISGVHSEKFEEILGHRGFEEAIHRDNLVLT</sequence>
<comment type="caution">
    <text evidence="8">Lacks conserved residue(s) required for the propagation of feature annotation.</text>
</comment>
<dbReference type="SUPFAM" id="SSF88697">
    <property type="entry name" value="PUA domain-like"/>
    <property type="match status" value="1"/>
</dbReference>
<evidence type="ECO:0000256" key="2">
    <source>
        <dbReference type="ARBA" id="ARBA00022605"/>
    </source>
</evidence>
<dbReference type="RefSeq" id="WP_146958974.1">
    <property type="nucleotide sequence ID" value="NZ_CP042467.1"/>
</dbReference>
<dbReference type="InterPro" id="IPR001048">
    <property type="entry name" value="Asp/Glu/Uridylate_kinase"/>
</dbReference>
<keyword evidence="4 8" id="KW-0808">Transferase</keyword>
<dbReference type="CDD" id="cd04242">
    <property type="entry name" value="AAK_G5K_ProB"/>
    <property type="match status" value="1"/>
</dbReference>
<evidence type="ECO:0000313" key="11">
    <source>
        <dbReference type="Proteomes" id="UP000321595"/>
    </source>
</evidence>
<dbReference type="EMBL" id="CP042467">
    <property type="protein sequence ID" value="QED27289.1"/>
    <property type="molecule type" value="Genomic_DNA"/>
</dbReference>
<comment type="similarity">
    <text evidence="8">Belongs to the glutamate 5-kinase family.</text>
</comment>
<keyword evidence="1 8" id="KW-0963">Cytoplasm</keyword>
<dbReference type="UniPathway" id="UPA00098">
    <property type="reaction ID" value="UER00359"/>
</dbReference>
<evidence type="ECO:0000256" key="4">
    <source>
        <dbReference type="ARBA" id="ARBA00022679"/>
    </source>
</evidence>
<dbReference type="GO" id="GO:0005524">
    <property type="term" value="F:ATP binding"/>
    <property type="evidence" value="ECO:0007669"/>
    <property type="project" value="UniProtKB-KW"/>
</dbReference>
<comment type="pathway">
    <text evidence="8">Amino-acid biosynthesis; L-proline biosynthesis; L-glutamate 5-semialdehyde from L-glutamate: step 1/2.</text>
</comment>
<dbReference type="PANTHER" id="PTHR43654">
    <property type="entry name" value="GLUTAMATE 5-KINASE"/>
    <property type="match status" value="1"/>
</dbReference>
<keyword evidence="2 8" id="KW-0028">Amino-acid biosynthesis</keyword>
<evidence type="ECO:0000313" key="10">
    <source>
        <dbReference type="EMBL" id="QED27289.1"/>
    </source>
</evidence>
<evidence type="ECO:0000256" key="7">
    <source>
        <dbReference type="ARBA" id="ARBA00022840"/>
    </source>
</evidence>
<dbReference type="InterPro" id="IPR015947">
    <property type="entry name" value="PUA-like_sf"/>
</dbReference>
<proteinExistence type="inferred from homology"/>
<dbReference type="HAMAP" id="MF_00456">
    <property type="entry name" value="ProB"/>
    <property type="match status" value="1"/>
</dbReference>
<name>A0A5B8XV21_9DELT</name>
<dbReference type="NCBIfam" id="TIGR01027">
    <property type="entry name" value="proB"/>
    <property type="match status" value="1"/>
</dbReference>
<comment type="catalytic activity">
    <reaction evidence="8">
        <text>L-glutamate + ATP = L-glutamyl 5-phosphate + ADP</text>
        <dbReference type="Rhea" id="RHEA:14877"/>
        <dbReference type="ChEBI" id="CHEBI:29985"/>
        <dbReference type="ChEBI" id="CHEBI:30616"/>
        <dbReference type="ChEBI" id="CHEBI:58274"/>
        <dbReference type="ChEBI" id="CHEBI:456216"/>
        <dbReference type="EC" id="2.7.2.11"/>
    </reaction>
</comment>
<feature type="domain" description="PUA" evidence="9">
    <location>
        <begin position="282"/>
        <end position="365"/>
    </location>
</feature>
<dbReference type="GO" id="GO:0055129">
    <property type="term" value="P:L-proline biosynthetic process"/>
    <property type="evidence" value="ECO:0007669"/>
    <property type="project" value="UniProtKB-UniRule"/>
</dbReference>
<dbReference type="Proteomes" id="UP000321595">
    <property type="component" value="Chromosome"/>
</dbReference>
<feature type="binding site" evidence="8">
    <location>
        <position position="55"/>
    </location>
    <ligand>
        <name>substrate</name>
    </ligand>
</feature>
<dbReference type="KEGG" id="bbae:FRD01_08540"/>
<dbReference type="OrthoDB" id="9804434at2"/>
<dbReference type="InterPro" id="IPR001057">
    <property type="entry name" value="Glu/AcGlu_kinase"/>
</dbReference>
<evidence type="ECO:0000259" key="9">
    <source>
        <dbReference type="SMART" id="SM00359"/>
    </source>
</evidence>
<dbReference type="PIRSF" id="PIRSF000729">
    <property type="entry name" value="GK"/>
    <property type="match status" value="1"/>
</dbReference>
<keyword evidence="6 8" id="KW-0418">Kinase</keyword>
<dbReference type="Pfam" id="PF01472">
    <property type="entry name" value="PUA"/>
    <property type="match status" value="1"/>
</dbReference>
<dbReference type="EC" id="2.7.2.11" evidence="8"/>
<dbReference type="FunFam" id="3.40.1160.10:FF:000006">
    <property type="entry name" value="Glutamate 5-kinase"/>
    <property type="match status" value="1"/>
</dbReference>
<dbReference type="InterPro" id="IPR036393">
    <property type="entry name" value="AceGlu_kinase-like_sf"/>
</dbReference>
<dbReference type="AlphaFoldDB" id="A0A5B8XV21"/>
<dbReference type="InterPro" id="IPR019797">
    <property type="entry name" value="Glutamate_5-kinase_CS"/>
</dbReference>
<dbReference type="SUPFAM" id="SSF53633">
    <property type="entry name" value="Carbamate kinase-like"/>
    <property type="match status" value="1"/>
</dbReference>
<dbReference type="PRINTS" id="PR00474">
    <property type="entry name" value="GLU5KINASE"/>
</dbReference>
<keyword evidence="11" id="KW-1185">Reference proteome</keyword>
<dbReference type="CDD" id="cd21157">
    <property type="entry name" value="PUA_G5K"/>
    <property type="match status" value="1"/>
</dbReference>
<keyword evidence="5 8" id="KW-0547">Nucleotide-binding</keyword>
<evidence type="ECO:0000256" key="8">
    <source>
        <dbReference type="HAMAP-Rule" id="MF_00456"/>
    </source>
</evidence>
<feature type="binding site" evidence="8">
    <location>
        <position position="140"/>
    </location>
    <ligand>
        <name>substrate</name>
    </ligand>
</feature>
<comment type="function">
    <text evidence="8">Catalyzes the transfer of a phosphate group to glutamate to form L-glutamate 5-phosphate.</text>
</comment>
<evidence type="ECO:0000256" key="5">
    <source>
        <dbReference type="ARBA" id="ARBA00022741"/>
    </source>
</evidence>
<comment type="subcellular location">
    <subcellularLocation>
        <location evidence="8">Cytoplasm</location>
    </subcellularLocation>
</comment>
<reference evidence="10 11" key="1">
    <citation type="submission" date="2019-08" db="EMBL/GenBank/DDBJ databases">
        <authorList>
            <person name="Liang Q."/>
        </authorList>
    </citation>
    <scope>NUCLEOTIDE SEQUENCE [LARGE SCALE GENOMIC DNA]</scope>
    <source>
        <strain evidence="10 11">V1718</strain>
    </source>
</reference>
<dbReference type="SMART" id="SM00359">
    <property type="entry name" value="PUA"/>
    <property type="match status" value="1"/>
</dbReference>
<keyword evidence="3 8" id="KW-0641">Proline biosynthesis</keyword>
<feature type="binding site" evidence="8">
    <location>
        <position position="152"/>
    </location>
    <ligand>
        <name>substrate</name>
    </ligand>
</feature>
<organism evidence="10 11">
    <name type="scientific">Microvenator marinus</name>
    <dbReference type="NCBI Taxonomy" id="2600177"/>
    <lineage>
        <taxon>Bacteria</taxon>
        <taxon>Deltaproteobacteria</taxon>
        <taxon>Bradymonadales</taxon>
        <taxon>Microvenatoraceae</taxon>
        <taxon>Microvenator</taxon>
    </lineage>
</organism>
<dbReference type="PROSITE" id="PS00902">
    <property type="entry name" value="GLUTAMATE_5_KINASE"/>
    <property type="match status" value="1"/>
</dbReference>
<evidence type="ECO:0000256" key="6">
    <source>
        <dbReference type="ARBA" id="ARBA00022777"/>
    </source>
</evidence>
<gene>
    <name evidence="8 10" type="primary">proB</name>
    <name evidence="10" type="ORF">FRD01_08540</name>
</gene>
<protein>
    <recommendedName>
        <fullName evidence="8">Glutamate 5-kinase</fullName>
        <ecNumber evidence="8">2.7.2.11</ecNumber>
    </recommendedName>
    <alternativeName>
        <fullName evidence="8">Gamma-glutamyl kinase</fullName>
        <shortName evidence="8">GK</shortName>
    </alternativeName>
</protein>
<dbReference type="Pfam" id="PF00696">
    <property type="entry name" value="AA_kinase"/>
    <property type="match status" value="1"/>
</dbReference>
<dbReference type="Gene3D" id="2.30.130.10">
    <property type="entry name" value="PUA domain"/>
    <property type="match status" value="1"/>
</dbReference>
<dbReference type="InterPro" id="IPR002478">
    <property type="entry name" value="PUA"/>
</dbReference>
<feature type="binding site" evidence="8">
    <location>
        <begin position="172"/>
        <end position="173"/>
    </location>
    <ligand>
        <name>ATP</name>
        <dbReference type="ChEBI" id="CHEBI:30616"/>
    </ligand>
</feature>
<dbReference type="PANTHER" id="PTHR43654:SF1">
    <property type="entry name" value="ISOPENTENYL PHOSPHATE KINASE"/>
    <property type="match status" value="1"/>
</dbReference>
<dbReference type="GO" id="GO:0004349">
    <property type="term" value="F:glutamate 5-kinase activity"/>
    <property type="evidence" value="ECO:0007669"/>
    <property type="project" value="UniProtKB-UniRule"/>
</dbReference>
<keyword evidence="7 8" id="KW-0067">ATP-binding</keyword>
<dbReference type="GO" id="GO:0003723">
    <property type="term" value="F:RNA binding"/>
    <property type="evidence" value="ECO:0007669"/>
    <property type="project" value="InterPro"/>
</dbReference>
<dbReference type="PROSITE" id="PS50890">
    <property type="entry name" value="PUA"/>
    <property type="match status" value="1"/>
</dbReference>
<accession>A0A5B8XV21</accession>
<evidence type="ECO:0000256" key="1">
    <source>
        <dbReference type="ARBA" id="ARBA00022490"/>
    </source>
</evidence>
<dbReference type="Gene3D" id="3.40.1160.10">
    <property type="entry name" value="Acetylglutamate kinase-like"/>
    <property type="match status" value="1"/>
</dbReference>
<dbReference type="InterPro" id="IPR036974">
    <property type="entry name" value="PUA_sf"/>
</dbReference>
<dbReference type="GO" id="GO:0005829">
    <property type="term" value="C:cytosol"/>
    <property type="evidence" value="ECO:0007669"/>
    <property type="project" value="TreeGrafter"/>
</dbReference>
<feature type="binding site" evidence="8">
    <location>
        <position position="15"/>
    </location>
    <ligand>
        <name>ATP</name>
        <dbReference type="ChEBI" id="CHEBI:30616"/>
    </ligand>
</feature>
<dbReference type="InterPro" id="IPR005715">
    <property type="entry name" value="Glu_5kinase/COase_Synthase"/>
</dbReference>
<evidence type="ECO:0000256" key="3">
    <source>
        <dbReference type="ARBA" id="ARBA00022650"/>
    </source>
</evidence>